<organism evidence="3 4">
    <name type="scientific">Brevibacillus reuszeri</name>
    <dbReference type="NCBI Taxonomy" id="54915"/>
    <lineage>
        <taxon>Bacteria</taxon>
        <taxon>Bacillati</taxon>
        <taxon>Bacillota</taxon>
        <taxon>Bacilli</taxon>
        <taxon>Bacillales</taxon>
        <taxon>Paenibacillaceae</taxon>
        <taxon>Brevibacillus</taxon>
    </lineage>
</organism>
<reference evidence="3" key="2">
    <citation type="submission" date="2015-07" db="EMBL/GenBank/DDBJ databases">
        <title>MeaNS - Measles Nucleotide Surveillance Program.</title>
        <authorList>
            <person name="Tran T."/>
            <person name="Druce J."/>
        </authorList>
    </citation>
    <scope>NUCLEOTIDE SEQUENCE</scope>
    <source>
        <strain evidence="3">DSM 9887</strain>
    </source>
</reference>
<feature type="signal peptide" evidence="1">
    <location>
        <begin position="1"/>
        <end position="27"/>
    </location>
</feature>
<name>A0A0K9YLK1_9BACL</name>
<protein>
    <recommendedName>
        <fullName evidence="6">Peptidase</fullName>
    </recommendedName>
</protein>
<evidence type="ECO:0000313" key="4">
    <source>
        <dbReference type="Proteomes" id="UP000036834"/>
    </source>
</evidence>
<dbReference type="Proteomes" id="UP000036834">
    <property type="component" value="Unassembled WGS sequence"/>
</dbReference>
<evidence type="ECO:0000313" key="5">
    <source>
        <dbReference type="Proteomes" id="UP000319578"/>
    </source>
</evidence>
<proteinExistence type="predicted"/>
<dbReference type="EMBL" id="BJON01000020">
    <property type="protein sequence ID" value="GED71324.1"/>
    <property type="molecule type" value="Genomic_DNA"/>
</dbReference>
<evidence type="ECO:0000256" key="1">
    <source>
        <dbReference type="SAM" id="SignalP"/>
    </source>
</evidence>
<reference evidence="4" key="1">
    <citation type="submission" date="2015-07" db="EMBL/GenBank/DDBJ databases">
        <title>Genome sequencing project for genomic taxonomy and phylogenomics of Bacillus-like bacteria.</title>
        <authorList>
            <person name="Liu B."/>
            <person name="Wang J."/>
            <person name="Zhu Y."/>
            <person name="Liu G."/>
            <person name="Chen Q."/>
            <person name="Chen Z."/>
            <person name="Lan J."/>
            <person name="Che J."/>
            <person name="Ge C."/>
            <person name="Shi H."/>
            <person name="Pan Z."/>
            <person name="Liu X."/>
        </authorList>
    </citation>
    <scope>NUCLEOTIDE SEQUENCE [LARGE SCALE GENOMIC DNA]</scope>
    <source>
        <strain evidence="4">DSM 9887</strain>
    </source>
</reference>
<accession>A0A0K9YLK1</accession>
<comment type="caution">
    <text evidence="3">The sequence shown here is derived from an EMBL/GenBank/DDBJ whole genome shotgun (WGS) entry which is preliminary data.</text>
</comment>
<dbReference type="PATRIC" id="fig|54915.3.peg.4695"/>
<keyword evidence="5" id="KW-1185">Reference proteome</keyword>
<dbReference type="AlphaFoldDB" id="A0A0K9YLK1"/>
<sequence length="246" mass="26963">MFSKNKMTASLLSSVLLIGLLAPVASAKITTARATIDIGSIGSSKYYVDWDAKTANSGQPRIQVSANVYFNSVKKDSDDKYGAGSVTISNSLSASNSVRGKWEINSTHREYDGSGKRTDIDTDYDSVQWDPAAARSLSSKDSIENDVLTEMKDSFSFDLDNFAFFRAVEVSSSHVSDSLKDIVVTAMDNQREGDIMPFVFVDESSEEAYILEKKADGTNQVTFIGVDEDGSWEVHEKVEKEGKSLK</sequence>
<evidence type="ECO:0000313" key="2">
    <source>
        <dbReference type="EMBL" id="GED71324.1"/>
    </source>
</evidence>
<keyword evidence="1" id="KW-0732">Signal</keyword>
<gene>
    <name evidence="3" type="ORF">ADS79_27535</name>
    <name evidence="2" type="ORF">BRE01_50260</name>
</gene>
<evidence type="ECO:0000313" key="3">
    <source>
        <dbReference type="EMBL" id="KNB69613.1"/>
    </source>
</evidence>
<dbReference type="RefSeq" id="WP_049741639.1">
    <property type="nucleotide sequence ID" value="NZ_BJON01000020.1"/>
</dbReference>
<dbReference type="OrthoDB" id="1937736at2"/>
<feature type="chain" id="PRO_5005533386" description="Peptidase" evidence="1">
    <location>
        <begin position="28"/>
        <end position="246"/>
    </location>
</feature>
<evidence type="ECO:0008006" key="6">
    <source>
        <dbReference type="Google" id="ProtNLM"/>
    </source>
</evidence>
<dbReference type="EMBL" id="LGIQ01000011">
    <property type="protein sequence ID" value="KNB69613.1"/>
    <property type="molecule type" value="Genomic_DNA"/>
</dbReference>
<dbReference type="Proteomes" id="UP000319578">
    <property type="component" value="Unassembled WGS sequence"/>
</dbReference>
<reference evidence="2 5" key="3">
    <citation type="submission" date="2019-06" db="EMBL/GenBank/DDBJ databases">
        <title>Whole genome shotgun sequence of Brevibacillus reuszeri NBRC 15719.</title>
        <authorList>
            <person name="Hosoyama A."/>
            <person name="Uohara A."/>
            <person name="Ohji S."/>
            <person name="Ichikawa N."/>
        </authorList>
    </citation>
    <scope>NUCLEOTIDE SEQUENCE [LARGE SCALE GENOMIC DNA]</scope>
    <source>
        <strain evidence="2 5">NBRC 15719</strain>
    </source>
</reference>